<reference evidence="2" key="1">
    <citation type="journal article" date="2022" name="Plant J.">
        <title>Strategies of tolerance reflected in two North American maple genomes.</title>
        <authorList>
            <person name="McEvoy S.L."/>
            <person name="Sezen U.U."/>
            <person name="Trouern-Trend A."/>
            <person name="McMahon S.M."/>
            <person name="Schaberg P.G."/>
            <person name="Yang J."/>
            <person name="Wegrzyn J.L."/>
            <person name="Swenson N.G."/>
        </authorList>
    </citation>
    <scope>NUCLEOTIDE SEQUENCE</scope>
    <source>
        <strain evidence="2">NS2018</strain>
    </source>
</reference>
<dbReference type="Proteomes" id="UP001168877">
    <property type="component" value="Unassembled WGS sequence"/>
</dbReference>
<feature type="domain" description="RNase H type-1" evidence="1">
    <location>
        <begin position="69"/>
        <end position="143"/>
    </location>
</feature>
<dbReference type="InterPro" id="IPR052929">
    <property type="entry name" value="RNase_H-like_EbsB-rel"/>
</dbReference>
<evidence type="ECO:0000259" key="1">
    <source>
        <dbReference type="Pfam" id="PF13456"/>
    </source>
</evidence>
<dbReference type="PANTHER" id="PTHR47074:SF11">
    <property type="entry name" value="REVERSE TRANSCRIPTASE-LIKE PROTEIN"/>
    <property type="match status" value="1"/>
</dbReference>
<dbReference type="InterPro" id="IPR044730">
    <property type="entry name" value="RNase_H-like_dom_plant"/>
</dbReference>
<protein>
    <recommendedName>
        <fullName evidence="1">RNase H type-1 domain-containing protein</fullName>
    </recommendedName>
</protein>
<sequence length="159" mass="17633">MHFHDFMLNCLRNQLVHNLGTDDYGDVLGWASNFFEEWNSVHVVNNPSFVSASNIHGWRPPEGAAWKINLDATMDYARGVIGLGIIIRDKVGKVFLATAVKVRAMFSPIVAEAMAVWRGVGLAIEAGLVPFQIDSDCLQFVDMFVKACPPLRRLVLSST</sequence>
<dbReference type="EMBL" id="JAUESC010000002">
    <property type="protein sequence ID" value="KAK0604975.1"/>
    <property type="molecule type" value="Genomic_DNA"/>
</dbReference>
<dbReference type="InterPro" id="IPR002156">
    <property type="entry name" value="RNaseH_domain"/>
</dbReference>
<reference evidence="2" key="2">
    <citation type="submission" date="2023-06" db="EMBL/GenBank/DDBJ databases">
        <authorList>
            <person name="Swenson N.G."/>
            <person name="Wegrzyn J.L."/>
            <person name="Mcevoy S.L."/>
        </authorList>
    </citation>
    <scope>NUCLEOTIDE SEQUENCE</scope>
    <source>
        <strain evidence="2">NS2018</strain>
        <tissue evidence="2">Leaf</tissue>
    </source>
</reference>
<dbReference type="AlphaFoldDB" id="A0AA39W6Q6"/>
<evidence type="ECO:0000313" key="2">
    <source>
        <dbReference type="EMBL" id="KAK0604975.1"/>
    </source>
</evidence>
<dbReference type="GO" id="GO:0003676">
    <property type="term" value="F:nucleic acid binding"/>
    <property type="evidence" value="ECO:0007669"/>
    <property type="project" value="InterPro"/>
</dbReference>
<organism evidence="2 3">
    <name type="scientific">Acer saccharum</name>
    <name type="common">Sugar maple</name>
    <dbReference type="NCBI Taxonomy" id="4024"/>
    <lineage>
        <taxon>Eukaryota</taxon>
        <taxon>Viridiplantae</taxon>
        <taxon>Streptophyta</taxon>
        <taxon>Embryophyta</taxon>
        <taxon>Tracheophyta</taxon>
        <taxon>Spermatophyta</taxon>
        <taxon>Magnoliopsida</taxon>
        <taxon>eudicotyledons</taxon>
        <taxon>Gunneridae</taxon>
        <taxon>Pentapetalae</taxon>
        <taxon>rosids</taxon>
        <taxon>malvids</taxon>
        <taxon>Sapindales</taxon>
        <taxon>Sapindaceae</taxon>
        <taxon>Hippocastanoideae</taxon>
        <taxon>Acereae</taxon>
        <taxon>Acer</taxon>
    </lineage>
</organism>
<name>A0AA39W6Q6_ACESA</name>
<evidence type="ECO:0000313" key="3">
    <source>
        <dbReference type="Proteomes" id="UP001168877"/>
    </source>
</evidence>
<dbReference type="Pfam" id="PF13456">
    <property type="entry name" value="RVT_3"/>
    <property type="match status" value="1"/>
</dbReference>
<dbReference type="PANTHER" id="PTHR47074">
    <property type="entry name" value="BNAC02G40300D PROTEIN"/>
    <property type="match status" value="1"/>
</dbReference>
<dbReference type="GO" id="GO:0004523">
    <property type="term" value="F:RNA-DNA hybrid ribonuclease activity"/>
    <property type="evidence" value="ECO:0007669"/>
    <property type="project" value="InterPro"/>
</dbReference>
<accession>A0AA39W6Q6</accession>
<gene>
    <name evidence="2" type="ORF">LWI29_021494</name>
</gene>
<proteinExistence type="predicted"/>
<comment type="caution">
    <text evidence="2">The sequence shown here is derived from an EMBL/GenBank/DDBJ whole genome shotgun (WGS) entry which is preliminary data.</text>
</comment>
<dbReference type="CDD" id="cd06222">
    <property type="entry name" value="RNase_H_like"/>
    <property type="match status" value="1"/>
</dbReference>
<keyword evidence="3" id="KW-1185">Reference proteome</keyword>